<evidence type="ECO:0000313" key="4">
    <source>
        <dbReference type="EMBL" id="SFB32394.1"/>
    </source>
</evidence>
<dbReference type="AlphaFoldDB" id="A0A1I1A329"/>
<dbReference type="InterPro" id="IPR011483">
    <property type="entry name" value="Sde182_NH-like"/>
</dbReference>
<feature type="domain" description="Cellulose-binding Sde182 C-terminal" evidence="3">
    <location>
        <begin position="383"/>
        <end position="460"/>
    </location>
</feature>
<dbReference type="InterPro" id="IPR013783">
    <property type="entry name" value="Ig-like_fold"/>
</dbReference>
<protein>
    <recommendedName>
        <fullName evidence="6">DUF1593 domain-containing protein</fullName>
    </recommendedName>
</protein>
<feature type="signal peptide" evidence="1">
    <location>
        <begin position="1"/>
        <end position="20"/>
    </location>
</feature>
<feature type="chain" id="PRO_5011778400" description="DUF1593 domain-containing protein" evidence="1">
    <location>
        <begin position="21"/>
        <end position="463"/>
    </location>
</feature>
<dbReference type="SUPFAM" id="SSF53590">
    <property type="entry name" value="Nucleoside hydrolase"/>
    <property type="match status" value="1"/>
</dbReference>
<accession>A0A1I1A329</accession>
<dbReference type="Gene3D" id="3.90.245.10">
    <property type="entry name" value="Ribonucleoside hydrolase-like"/>
    <property type="match status" value="1"/>
</dbReference>
<dbReference type="Pfam" id="PF07632">
    <property type="entry name" value="Sde182_NH-like"/>
    <property type="match status" value="1"/>
</dbReference>
<gene>
    <name evidence="4" type="ORF">SAMN04489723_107148</name>
</gene>
<proteinExistence type="predicted"/>
<dbReference type="OrthoDB" id="253051at2"/>
<organism evidence="4 5">
    <name type="scientific">Algoriphagus aquimarinus</name>
    <dbReference type="NCBI Taxonomy" id="237018"/>
    <lineage>
        <taxon>Bacteria</taxon>
        <taxon>Pseudomonadati</taxon>
        <taxon>Bacteroidota</taxon>
        <taxon>Cytophagia</taxon>
        <taxon>Cytophagales</taxon>
        <taxon>Cyclobacteriaceae</taxon>
        <taxon>Algoriphagus</taxon>
    </lineage>
</organism>
<dbReference type="Proteomes" id="UP000198790">
    <property type="component" value="Unassembled WGS sequence"/>
</dbReference>
<feature type="domain" description="Cellulose-binding Sde182 nucleoside hydrolase-like" evidence="2">
    <location>
        <begin position="32"/>
        <end position="305"/>
    </location>
</feature>
<dbReference type="InterPro" id="IPR036452">
    <property type="entry name" value="Ribo_hydro-like"/>
</dbReference>
<evidence type="ECO:0000256" key="1">
    <source>
        <dbReference type="SAM" id="SignalP"/>
    </source>
</evidence>
<keyword evidence="1" id="KW-0732">Signal</keyword>
<dbReference type="GO" id="GO:0016799">
    <property type="term" value="F:hydrolase activity, hydrolyzing N-glycosyl compounds"/>
    <property type="evidence" value="ECO:0007669"/>
    <property type="project" value="InterPro"/>
</dbReference>
<dbReference type="InterPro" id="IPR048527">
    <property type="entry name" value="Sde182_C"/>
</dbReference>
<keyword evidence="5" id="KW-1185">Reference proteome</keyword>
<evidence type="ECO:0000259" key="2">
    <source>
        <dbReference type="Pfam" id="PF07632"/>
    </source>
</evidence>
<reference evidence="4 5" key="1">
    <citation type="submission" date="2016-10" db="EMBL/GenBank/DDBJ databases">
        <authorList>
            <person name="de Groot N.N."/>
        </authorList>
    </citation>
    <scope>NUCLEOTIDE SEQUENCE [LARGE SCALE GENOMIC DNA]</scope>
    <source>
        <strain evidence="4 5">DSM 23399</strain>
    </source>
</reference>
<evidence type="ECO:0000313" key="5">
    <source>
        <dbReference type="Proteomes" id="UP000198790"/>
    </source>
</evidence>
<evidence type="ECO:0000259" key="3">
    <source>
        <dbReference type="Pfam" id="PF21027"/>
    </source>
</evidence>
<dbReference type="EMBL" id="FOKK01000007">
    <property type="protein sequence ID" value="SFB32394.1"/>
    <property type="molecule type" value="Genomic_DNA"/>
</dbReference>
<name>A0A1I1A329_9BACT</name>
<evidence type="ECO:0008006" key="6">
    <source>
        <dbReference type="Google" id="ProtNLM"/>
    </source>
</evidence>
<dbReference type="Gene3D" id="2.60.40.10">
    <property type="entry name" value="Immunoglobulins"/>
    <property type="match status" value="1"/>
</dbReference>
<dbReference type="Pfam" id="PF21027">
    <property type="entry name" value="Sde0182_C"/>
    <property type="match status" value="1"/>
</dbReference>
<dbReference type="STRING" id="237018.SAMN04489723_107148"/>
<sequence length="463" mass="52820">MKKASLSLLLILILSYSLFAQQDTKKAPPKPRMVVLTDVSTWETDDSESLVRLLVHADLYEIEGLIFTTGWSLDKTRDDFMDLIHDAIDAYEKDLPNLMKRSNQQDFLADESHQQIGYWPSPEYLRSITVFGSKNRGFKFIGADNNSPGSELIIKLADEADERALWITVWGGGNTLAQAIWKVQQERSEADLKTFLHKIPTYTITDQDRDQKTDFAISSHQWMRGEFKDDLLFIWDEAAWKYQNGTGKNKWEEYAEHIQSNGNLGKVYPKYKYGVEGDTPAFLHLMPNGLNDPMVPTQVGWGGYFVKGISEDKATDSFTNFQSPVYDKSREYSAYFYPATFNNFAARMDWANEGKGNRNPIVVINKNEGIELLRVQSKKRGIVMLDASKSYDLENDELSFKWWIIPEAGSYKGEVTIPNSESKIVKFDLPKDFSGKTIHLICEVTDNGSPNLTSYRRIIIAGK</sequence>
<dbReference type="RefSeq" id="WP_092897367.1">
    <property type="nucleotide sequence ID" value="NZ_FOKK01000007.1"/>
</dbReference>